<organism evidence="2 3">
    <name type="scientific">Gymnopilus dilepis</name>
    <dbReference type="NCBI Taxonomy" id="231916"/>
    <lineage>
        <taxon>Eukaryota</taxon>
        <taxon>Fungi</taxon>
        <taxon>Dikarya</taxon>
        <taxon>Basidiomycota</taxon>
        <taxon>Agaricomycotina</taxon>
        <taxon>Agaricomycetes</taxon>
        <taxon>Agaricomycetidae</taxon>
        <taxon>Agaricales</taxon>
        <taxon>Agaricineae</taxon>
        <taxon>Hymenogastraceae</taxon>
        <taxon>Gymnopilus</taxon>
    </lineage>
</organism>
<proteinExistence type="predicted"/>
<evidence type="ECO:0000313" key="3">
    <source>
        <dbReference type="Proteomes" id="UP000284706"/>
    </source>
</evidence>
<sequence>MVLRPKNFAKAPANENQSPAASRAVPSSKGLVSRLGLADASHRRRSKTSGMTRTTKYAIEQAKRRNDMAKKAAKSPMVFKVTRAPAVNDVVMGDSSSSPQAKVTQLHLPKELGRPEYKEIDKEVIGAIDATAADTDIEYIREGLESISTDLAMSLTCTKIQTTRNELPKELTVIVNDMCSILPTHVLAIFDGQAIRADPARPRKVTLYPAHSLVLAANCAHMPKPPATLPVPVHQKGEQEVTLPVWSLALPSPLTYPHLSVYLYTKRVEHLMGMMLPSPPPADWLEKKEERVLSYAKRLSQTFTVQALTMHIYGVHGLWQNVCTMGIFDTRLWDALDWMWATLLTALAIATGEPGLMIPSASEQQQEQ</sequence>
<dbReference type="InParanoid" id="A0A409Y2U1"/>
<accession>A0A409Y2U1</accession>
<reference evidence="2 3" key="1">
    <citation type="journal article" date="2018" name="Evol. Lett.">
        <title>Horizontal gene cluster transfer increased hallucinogenic mushroom diversity.</title>
        <authorList>
            <person name="Reynolds H.T."/>
            <person name="Vijayakumar V."/>
            <person name="Gluck-Thaler E."/>
            <person name="Korotkin H.B."/>
            <person name="Matheny P.B."/>
            <person name="Slot J.C."/>
        </authorList>
    </citation>
    <scope>NUCLEOTIDE SEQUENCE [LARGE SCALE GENOMIC DNA]</scope>
    <source>
        <strain evidence="2 3">SRW20</strain>
    </source>
</reference>
<keyword evidence="3" id="KW-1185">Reference proteome</keyword>
<evidence type="ECO:0000313" key="2">
    <source>
        <dbReference type="EMBL" id="PPQ97293.1"/>
    </source>
</evidence>
<dbReference type="AlphaFoldDB" id="A0A409Y2U1"/>
<evidence type="ECO:0008006" key="4">
    <source>
        <dbReference type="Google" id="ProtNLM"/>
    </source>
</evidence>
<dbReference type="Proteomes" id="UP000284706">
    <property type="component" value="Unassembled WGS sequence"/>
</dbReference>
<name>A0A409Y2U1_9AGAR</name>
<dbReference type="OrthoDB" id="2570975at2759"/>
<comment type="caution">
    <text evidence="2">The sequence shown here is derived from an EMBL/GenBank/DDBJ whole genome shotgun (WGS) entry which is preliminary data.</text>
</comment>
<feature type="region of interest" description="Disordered" evidence="1">
    <location>
        <begin position="1"/>
        <end position="54"/>
    </location>
</feature>
<protein>
    <recommendedName>
        <fullName evidence="4">Clp1-like protein</fullName>
    </recommendedName>
</protein>
<evidence type="ECO:0000256" key="1">
    <source>
        <dbReference type="SAM" id="MobiDB-lite"/>
    </source>
</evidence>
<dbReference type="EMBL" id="NHYE01001269">
    <property type="protein sequence ID" value="PPQ97293.1"/>
    <property type="molecule type" value="Genomic_DNA"/>
</dbReference>
<gene>
    <name evidence="2" type="ORF">CVT26_006686</name>
</gene>